<organism evidence="1 2">
    <name type="scientific">Cercospora berteroae</name>
    <dbReference type="NCBI Taxonomy" id="357750"/>
    <lineage>
        <taxon>Eukaryota</taxon>
        <taxon>Fungi</taxon>
        <taxon>Dikarya</taxon>
        <taxon>Ascomycota</taxon>
        <taxon>Pezizomycotina</taxon>
        <taxon>Dothideomycetes</taxon>
        <taxon>Dothideomycetidae</taxon>
        <taxon>Mycosphaerellales</taxon>
        <taxon>Mycosphaerellaceae</taxon>
        <taxon>Cercospora</taxon>
    </lineage>
</organism>
<reference evidence="2" key="1">
    <citation type="journal article" date="2017" name="bioRxiv">
        <title>Conservation of a gene cluster reveals novel cercosporin biosynthetic mechanisms and extends production to the genus Colletotrichum.</title>
        <authorList>
            <person name="de Jonge R."/>
            <person name="Ebert M.K."/>
            <person name="Huitt-Roehl C.R."/>
            <person name="Pal P."/>
            <person name="Suttle J.C."/>
            <person name="Spanner R.E."/>
            <person name="Neubauer J.D."/>
            <person name="Jurick W.M.II."/>
            <person name="Stott K.A."/>
            <person name="Secor G.A."/>
            <person name="Thomma B.P.H.J."/>
            <person name="Van de Peer Y."/>
            <person name="Townsend C.A."/>
            <person name="Bolton M.D."/>
        </authorList>
    </citation>
    <scope>NUCLEOTIDE SEQUENCE [LARGE SCALE GENOMIC DNA]</scope>
    <source>
        <strain evidence="2">CBS538.71</strain>
    </source>
</reference>
<dbReference type="OrthoDB" id="9930022at2759"/>
<dbReference type="Proteomes" id="UP000237631">
    <property type="component" value="Unassembled WGS sequence"/>
</dbReference>
<evidence type="ECO:0008006" key="3">
    <source>
        <dbReference type="Google" id="ProtNLM"/>
    </source>
</evidence>
<protein>
    <recommendedName>
        <fullName evidence="3">Transcription factor domain-containing protein</fullName>
    </recommendedName>
</protein>
<name>A0A2S6BVC8_9PEZI</name>
<dbReference type="AlphaFoldDB" id="A0A2S6BVC8"/>
<evidence type="ECO:0000313" key="2">
    <source>
        <dbReference type="Proteomes" id="UP000237631"/>
    </source>
</evidence>
<dbReference type="STRING" id="357750.A0A2S6BVC8"/>
<accession>A0A2S6BVC8</accession>
<evidence type="ECO:0000313" key="1">
    <source>
        <dbReference type="EMBL" id="PPJ51439.1"/>
    </source>
</evidence>
<gene>
    <name evidence="1" type="ORF">CBER1_09149</name>
</gene>
<keyword evidence="2" id="KW-1185">Reference proteome</keyword>
<comment type="caution">
    <text evidence="1">The sequence shown here is derived from an EMBL/GenBank/DDBJ whole genome shotgun (WGS) entry which is preliminary data.</text>
</comment>
<proteinExistence type="predicted"/>
<dbReference type="EMBL" id="PNEN01001753">
    <property type="protein sequence ID" value="PPJ51439.1"/>
    <property type="molecule type" value="Genomic_DNA"/>
</dbReference>
<sequence>MAVTASPPSMNGSWFQYCNEPFNLPDLPSSNLDGLQAMADVVSTPSHSIMNPIDRGSDVQVRSEYVSKQLAGIPKCFVEQAQTSFIHRSLMQSRPDPALQDALSVAALNFLRNDSNRLLAIRNLEHKARQLIATTNLQSISRARLLAAAQALLIYQLIRLFDGDIRLRAQAEADEVFLTVWVARLRSDTSLMIPNNLNSETGQNSFSTRDWQAWLLEESTRRTIIVSMMLKGIYHFLKTGRDTEQDLRLTFNAHASLWSAQSQQSWLAKRNDGQDLELRVVHWNEDITKASPEDLDELGVQIMAMLWGVGATEQWLGSNHLARHGFENA</sequence>